<evidence type="ECO:0000256" key="1">
    <source>
        <dbReference type="ARBA" id="ARBA00006914"/>
    </source>
</evidence>
<dbReference type="PATRIC" id="fig|398512.5.peg.621"/>
<dbReference type="STRING" id="398512.Bccel_0601"/>
<sequence length="714" mass="82209">MLDSIYLKSEFINQEIDGYILDLLVILDIKILRLLIKIQNACVESSNQGFSMNFVEIFKLFTNEGEIHNTEELQQLKGAYISREMSIEHKRQKNNLDLLCEKFSLSWFERQVMIMSLAAELHPKYEKAYGLIADDISVKYPTMEIVLKILFDDQLDFIKHKRQWINGGSLQKFLLSDSPWNQYGQNREMRLDSKIVYFILGMDKLPYELENHIEIFHPDEILPPILTKMDLQESLRSYYNAALQDNETILINLEGAYGTGKTFQLKHLCYGIGRKLLLVDMKLFLSDASPEKIIKSILCEKILQDAVLAIKMPETIEDKLISILHQLKTEFIKEYPFGEALYIISTDSLKKYHTGQKDKILHYKLDLPCEQERKIIWQTIGKQYKFSTQINWGEFASKFRFTPGQIKDTFELANMNSAGKRSKPEGIDQSSLISACYQNGKSHLITKARKIETKFQWEDIILPDDAKSLLKDACNQMKFRQTVFGDWGFEKKLSYGKGLSILFSGPPGTGKTMSAQVVANELQLELYKVDIANLVSKYIGETEKNLEGIFDEAQLSNAILFFDEADAIFGKRTEVKDSHDRHANVETSYLLQRIEEYEGVTILATNYVKNIDEAFLRRINFVIEFPFPDAAYREKIWRSIFPKETPLQEGIEFSLISKKFEVSGGNIKNIAISAAFIAAEKNEPVGTCHIIKAARNELNKIGKMINLDDLEEYL</sequence>
<dbReference type="InterPro" id="IPR054472">
    <property type="entry name" value="WHD"/>
</dbReference>
<protein>
    <submittedName>
        <fullName evidence="5">AAA ATPase central domain protein</fullName>
    </submittedName>
</protein>
<accession>A0A0L6JHK7</accession>
<proteinExistence type="inferred from homology"/>
<dbReference type="InterPro" id="IPR003959">
    <property type="entry name" value="ATPase_AAA_core"/>
</dbReference>
<dbReference type="InterPro" id="IPR027417">
    <property type="entry name" value="P-loop_NTPase"/>
</dbReference>
<evidence type="ECO:0000256" key="3">
    <source>
        <dbReference type="ARBA" id="ARBA00022840"/>
    </source>
</evidence>
<keyword evidence="3" id="KW-0067">ATP-binding</keyword>
<dbReference type="AlphaFoldDB" id="A0A0L6JHK7"/>
<dbReference type="OrthoDB" id="9806903at2"/>
<evidence type="ECO:0000313" key="5">
    <source>
        <dbReference type="EMBL" id="KNY25341.1"/>
    </source>
</evidence>
<dbReference type="RefSeq" id="WP_050753031.1">
    <property type="nucleotide sequence ID" value="NZ_JQKC01000024.1"/>
</dbReference>
<dbReference type="EMBL" id="LGTC01000001">
    <property type="protein sequence ID" value="KNY25341.1"/>
    <property type="molecule type" value="Genomic_DNA"/>
</dbReference>
<dbReference type="GO" id="GO:0005524">
    <property type="term" value="F:ATP binding"/>
    <property type="evidence" value="ECO:0007669"/>
    <property type="project" value="UniProtKB-KW"/>
</dbReference>
<dbReference type="eggNOG" id="COG0464">
    <property type="taxonomic scope" value="Bacteria"/>
</dbReference>
<dbReference type="SMART" id="SM00382">
    <property type="entry name" value="AAA"/>
    <property type="match status" value="1"/>
</dbReference>
<dbReference type="Pfam" id="PF00004">
    <property type="entry name" value="AAA"/>
    <property type="match status" value="1"/>
</dbReference>
<dbReference type="CDD" id="cd19481">
    <property type="entry name" value="RecA-like_protease"/>
    <property type="match status" value="1"/>
</dbReference>
<dbReference type="Pfam" id="PF22977">
    <property type="entry name" value="WHD"/>
    <property type="match status" value="1"/>
</dbReference>
<evidence type="ECO:0000256" key="2">
    <source>
        <dbReference type="ARBA" id="ARBA00022741"/>
    </source>
</evidence>
<dbReference type="InterPro" id="IPR003593">
    <property type="entry name" value="AAA+_ATPase"/>
</dbReference>
<feature type="domain" description="AAA+ ATPase" evidence="4">
    <location>
        <begin position="497"/>
        <end position="629"/>
    </location>
</feature>
<organism evidence="5 6">
    <name type="scientific">Pseudobacteroides cellulosolvens ATCC 35603 = DSM 2933</name>
    <dbReference type="NCBI Taxonomy" id="398512"/>
    <lineage>
        <taxon>Bacteria</taxon>
        <taxon>Bacillati</taxon>
        <taxon>Bacillota</taxon>
        <taxon>Clostridia</taxon>
        <taxon>Eubacteriales</taxon>
        <taxon>Oscillospiraceae</taxon>
        <taxon>Pseudobacteroides</taxon>
    </lineage>
</organism>
<comment type="similarity">
    <text evidence="1">Belongs to the AAA ATPase family.</text>
</comment>
<dbReference type="Gene3D" id="3.40.50.300">
    <property type="entry name" value="P-loop containing nucleotide triphosphate hydrolases"/>
    <property type="match status" value="1"/>
</dbReference>
<dbReference type="Proteomes" id="UP000036923">
    <property type="component" value="Unassembled WGS sequence"/>
</dbReference>
<evidence type="ECO:0000259" key="4">
    <source>
        <dbReference type="SMART" id="SM00382"/>
    </source>
</evidence>
<comment type="caution">
    <text evidence="5">The sequence shown here is derived from an EMBL/GenBank/DDBJ whole genome shotgun (WGS) entry which is preliminary data.</text>
</comment>
<keyword evidence="6" id="KW-1185">Reference proteome</keyword>
<dbReference type="InterPro" id="IPR050221">
    <property type="entry name" value="26S_Proteasome_ATPase"/>
</dbReference>
<dbReference type="SUPFAM" id="SSF52540">
    <property type="entry name" value="P-loop containing nucleoside triphosphate hydrolases"/>
    <property type="match status" value="2"/>
</dbReference>
<dbReference type="PANTHER" id="PTHR23073">
    <property type="entry name" value="26S PROTEASOME REGULATORY SUBUNIT"/>
    <property type="match status" value="1"/>
</dbReference>
<gene>
    <name evidence="5" type="ORF">Bccel_0601</name>
</gene>
<reference evidence="6" key="1">
    <citation type="submission" date="2015-07" db="EMBL/GenBank/DDBJ databases">
        <title>Near-Complete Genome Sequence of the Cellulolytic Bacterium Bacteroides (Pseudobacteroides) cellulosolvens ATCC 35603.</title>
        <authorList>
            <person name="Dassa B."/>
            <person name="Utturkar S.M."/>
            <person name="Klingeman D.M."/>
            <person name="Hurt R.A."/>
            <person name="Keller M."/>
            <person name="Xu J."/>
            <person name="Reddy Y.H.K."/>
            <person name="Borovok I."/>
            <person name="Grinberg I.R."/>
            <person name="Lamed R."/>
            <person name="Zhivin O."/>
            <person name="Bayer E.A."/>
            <person name="Brown S.D."/>
        </authorList>
    </citation>
    <scope>NUCLEOTIDE SEQUENCE [LARGE SCALE GENOMIC DNA]</scope>
    <source>
        <strain evidence="6">DSM 2933</strain>
    </source>
</reference>
<keyword evidence="2" id="KW-0547">Nucleotide-binding</keyword>
<evidence type="ECO:0000313" key="6">
    <source>
        <dbReference type="Proteomes" id="UP000036923"/>
    </source>
</evidence>
<name>A0A0L6JHK7_9FIRM</name>
<dbReference type="GO" id="GO:0016887">
    <property type="term" value="F:ATP hydrolysis activity"/>
    <property type="evidence" value="ECO:0007669"/>
    <property type="project" value="InterPro"/>
</dbReference>